<name>A0A371F6S1_MUCPR</name>
<keyword evidence="3" id="KW-1185">Reference proteome</keyword>
<accession>A0A371F6S1</accession>
<organism evidence="2 3">
    <name type="scientific">Mucuna pruriens</name>
    <name type="common">Velvet bean</name>
    <name type="synonym">Dolichos pruriens</name>
    <dbReference type="NCBI Taxonomy" id="157652"/>
    <lineage>
        <taxon>Eukaryota</taxon>
        <taxon>Viridiplantae</taxon>
        <taxon>Streptophyta</taxon>
        <taxon>Embryophyta</taxon>
        <taxon>Tracheophyta</taxon>
        <taxon>Spermatophyta</taxon>
        <taxon>Magnoliopsida</taxon>
        <taxon>eudicotyledons</taxon>
        <taxon>Gunneridae</taxon>
        <taxon>Pentapetalae</taxon>
        <taxon>rosids</taxon>
        <taxon>fabids</taxon>
        <taxon>Fabales</taxon>
        <taxon>Fabaceae</taxon>
        <taxon>Papilionoideae</taxon>
        <taxon>50 kb inversion clade</taxon>
        <taxon>NPAAA clade</taxon>
        <taxon>indigoferoid/millettioid clade</taxon>
        <taxon>Phaseoleae</taxon>
        <taxon>Mucuna</taxon>
    </lineage>
</organism>
<gene>
    <name evidence="2" type="ORF">CR513_46311</name>
</gene>
<feature type="non-terminal residue" evidence="2">
    <location>
        <position position="1"/>
    </location>
</feature>
<comment type="caution">
    <text evidence="2">The sequence shown here is derived from an EMBL/GenBank/DDBJ whole genome shotgun (WGS) entry which is preliminary data.</text>
</comment>
<dbReference type="AlphaFoldDB" id="A0A371F6S1"/>
<evidence type="ECO:0000256" key="1">
    <source>
        <dbReference type="SAM" id="MobiDB-lite"/>
    </source>
</evidence>
<dbReference type="EMBL" id="QJKJ01010333">
    <property type="protein sequence ID" value="RDX73996.1"/>
    <property type="molecule type" value="Genomic_DNA"/>
</dbReference>
<evidence type="ECO:0000313" key="3">
    <source>
        <dbReference type="Proteomes" id="UP000257109"/>
    </source>
</evidence>
<evidence type="ECO:0000313" key="2">
    <source>
        <dbReference type="EMBL" id="RDX73996.1"/>
    </source>
</evidence>
<dbReference type="OrthoDB" id="685909at2759"/>
<sequence length="106" mass="12151">MQKSPCRSDEPVCEGLVEDDGPLFYLYDTLPLKLRIQLPFTQFERAVLRTLNIAPTQPHPNSWAFLQVFELLSEDIRRAPSLRSVLPESDPNLLVNSSDDPFFPLH</sequence>
<proteinExistence type="predicted"/>
<protein>
    <submittedName>
        <fullName evidence="2">Uncharacterized protein</fullName>
    </submittedName>
</protein>
<dbReference type="Proteomes" id="UP000257109">
    <property type="component" value="Unassembled WGS sequence"/>
</dbReference>
<reference evidence="2" key="1">
    <citation type="submission" date="2018-05" db="EMBL/GenBank/DDBJ databases">
        <title>Draft genome of Mucuna pruriens seed.</title>
        <authorList>
            <person name="Nnadi N.E."/>
            <person name="Vos R."/>
            <person name="Hasami M.H."/>
            <person name="Devisetty U.K."/>
            <person name="Aguiy J.C."/>
        </authorList>
    </citation>
    <scope>NUCLEOTIDE SEQUENCE [LARGE SCALE GENOMIC DNA]</scope>
    <source>
        <strain evidence="2">JCA_2017</strain>
    </source>
</reference>
<feature type="region of interest" description="Disordered" evidence="1">
    <location>
        <begin position="86"/>
        <end position="106"/>
    </location>
</feature>